<dbReference type="RefSeq" id="WP_243922012.1">
    <property type="nucleotide sequence ID" value="NZ_JALHLG010000020.1"/>
</dbReference>
<dbReference type="SUPFAM" id="SSF110857">
    <property type="entry name" value="Gamma-glutamyl cyclotransferase-like"/>
    <property type="match status" value="1"/>
</dbReference>
<proteinExistence type="predicted"/>
<dbReference type="EMBL" id="JALHLG010000020">
    <property type="protein sequence ID" value="MCJ2187882.1"/>
    <property type="molecule type" value="Genomic_DNA"/>
</dbReference>
<organism evidence="3 4">
    <name type="scientific">Novosphingobium beihaiensis</name>
    <dbReference type="NCBI Taxonomy" id="2930389"/>
    <lineage>
        <taxon>Bacteria</taxon>
        <taxon>Pseudomonadati</taxon>
        <taxon>Pseudomonadota</taxon>
        <taxon>Alphaproteobacteria</taxon>
        <taxon>Sphingomonadales</taxon>
        <taxon>Sphingomonadaceae</taxon>
        <taxon>Novosphingobium</taxon>
    </lineage>
</organism>
<evidence type="ECO:0000313" key="3">
    <source>
        <dbReference type="EMBL" id="MCJ2187882.1"/>
    </source>
</evidence>
<protein>
    <recommendedName>
        <fullName evidence="1">glutathione-specific gamma-glutamylcyclotransferase</fullName>
        <ecNumber evidence="1">4.3.2.7</ecNumber>
    </recommendedName>
</protein>
<comment type="caution">
    <text evidence="3">The sequence shown here is derived from an EMBL/GenBank/DDBJ whole genome shotgun (WGS) entry which is preliminary data.</text>
</comment>
<accession>A0ABT0BS56</accession>
<evidence type="ECO:0000256" key="2">
    <source>
        <dbReference type="ARBA" id="ARBA00023239"/>
    </source>
</evidence>
<dbReference type="EC" id="4.3.2.7" evidence="1"/>
<reference evidence="3 4" key="1">
    <citation type="submission" date="2022-04" db="EMBL/GenBank/DDBJ databases">
        <title>Identification of a novel bacterium isolated from mangrove sediments.</title>
        <authorList>
            <person name="Pan X."/>
        </authorList>
    </citation>
    <scope>NUCLEOTIDE SEQUENCE [LARGE SCALE GENOMIC DNA]</scope>
    <source>
        <strain evidence="3 4">B2638</strain>
    </source>
</reference>
<dbReference type="InterPro" id="IPR006840">
    <property type="entry name" value="ChaC"/>
</dbReference>
<evidence type="ECO:0000313" key="4">
    <source>
        <dbReference type="Proteomes" id="UP001202281"/>
    </source>
</evidence>
<dbReference type="Gene3D" id="3.10.490.10">
    <property type="entry name" value="Gamma-glutamyl cyclotransferase-like"/>
    <property type="match status" value="1"/>
</dbReference>
<keyword evidence="4" id="KW-1185">Reference proteome</keyword>
<dbReference type="CDD" id="cd06661">
    <property type="entry name" value="GGCT_like"/>
    <property type="match status" value="1"/>
</dbReference>
<evidence type="ECO:0000256" key="1">
    <source>
        <dbReference type="ARBA" id="ARBA00012344"/>
    </source>
</evidence>
<keyword evidence="2" id="KW-0456">Lyase</keyword>
<dbReference type="PANTHER" id="PTHR12192:SF2">
    <property type="entry name" value="GLUTATHIONE-SPECIFIC GAMMA-GLUTAMYLCYCLOTRANSFERASE 2"/>
    <property type="match status" value="1"/>
</dbReference>
<dbReference type="Proteomes" id="UP001202281">
    <property type="component" value="Unassembled WGS sequence"/>
</dbReference>
<dbReference type="PANTHER" id="PTHR12192">
    <property type="entry name" value="CATION TRANSPORT PROTEIN CHAC-RELATED"/>
    <property type="match status" value="1"/>
</dbReference>
<name>A0ABT0BS56_9SPHN</name>
<dbReference type="Pfam" id="PF04752">
    <property type="entry name" value="ChaC"/>
    <property type="match status" value="1"/>
</dbReference>
<gene>
    <name evidence="3" type="ORF">MTR66_13780</name>
</gene>
<sequence>MRISYFVNIDQIYYFPVCSRCLRDYTNDTEVEALFVSIIASHLLALMSAHVISWDQSEGIAMWIFGYGSLMGDEWEAAFRCIRREKACLLHHERAFTKASTVNWGTKLHPAPTLQVVPRDGGVCHGVAFEFDADSVDAVLAYLQEREGKGFERREVVLKLENGETVKGDCFFYAGANVLTDRNLDEIADLVLTASGKDGTGIEYVRAVKRELDTMEIRDKATEALLKVMQRKGGL</sequence>
<dbReference type="InterPro" id="IPR013024">
    <property type="entry name" value="GGCT-like"/>
</dbReference>
<dbReference type="InterPro" id="IPR036568">
    <property type="entry name" value="GGCT-like_sf"/>
</dbReference>